<feature type="signal peptide" evidence="1">
    <location>
        <begin position="1"/>
        <end position="23"/>
    </location>
</feature>
<name>A0A2X4UE02_9GAMM</name>
<proteinExistence type="predicted"/>
<keyword evidence="1" id="KW-0732">Signal</keyword>
<feature type="chain" id="PRO_5015888449" description="DKNYY family" evidence="1">
    <location>
        <begin position="24"/>
        <end position="494"/>
    </location>
</feature>
<dbReference type="RefSeq" id="WP_111739548.1">
    <property type="nucleotide sequence ID" value="NZ_LR698987.1"/>
</dbReference>
<reference evidence="2 3" key="1">
    <citation type="submission" date="2018-06" db="EMBL/GenBank/DDBJ databases">
        <authorList>
            <consortium name="Pathogen Informatics"/>
            <person name="Doyle S."/>
        </authorList>
    </citation>
    <scope>NUCLEOTIDE SEQUENCE [LARGE SCALE GENOMIC DNA]</scope>
    <source>
        <strain evidence="2 3">NCTC12151</strain>
    </source>
</reference>
<dbReference type="Proteomes" id="UP000249005">
    <property type="component" value="Chromosome 1"/>
</dbReference>
<accession>A0A2X4UE02</accession>
<sequence>MPIPYKALLLAAMLSLFTVPSIACSLGPDPAYHYQKKGSGVIYVKVFQDRQTLLSRLPEVKYKRLRRIDDLSIQKDEWDTETDSLADLTTDNAIGTGRGDVDIYSYHTDGRYVVWAGKIVRNPKGKPKVDATSFRAFGRFGIDKDSLYFDGVRTDDNIGEKRVDIASLERANGSEKEYMPFAEFNTELLKDRNSLYLNGRWLGSAAGFAIVGKKGWSPRGKFDPEQRNHCGFIDSRSFDVIVRTDRLVIVNSTPIDADPETFQIVRWIPDSLLVYRDKNGVKRYTFGWPDEGPFAKEYCRYTFNLLEDRVTWRSRGSQNGYPVVEQEPCQTETIPDLDPELFHPISDTVAQYKDRLYVVNTTEFGERRLDVITLDDPNLIVDKRFNAGKNHGYLLTEWRRGSAQTGFEMFESSGPLVMLNDGGNKRLFEGGWYARDDRYVYIFNGFQLYRYETADPAAARVFEADSYCGSEKCAYLATVEGVYNNSGVLIPLGQ</sequence>
<dbReference type="AlphaFoldDB" id="A0A2X4UE02"/>
<evidence type="ECO:0000313" key="3">
    <source>
        <dbReference type="Proteomes" id="UP000249005"/>
    </source>
</evidence>
<organism evidence="2 3">
    <name type="scientific">Leminorella richardii</name>
    <dbReference type="NCBI Taxonomy" id="158841"/>
    <lineage>
        <taxon>Bacteria</taxon>
        <taxon>Pseudomonadati</taxon>
        <taxon>Pseudomonadota</taxon>
        <taxon>Gammaproteobacteria</taxon>
        <taxon>Enterobacterales</taxon>
        <taxon>Budviciaceae</taxon>
        <taxon>Leminorella</taxon>
    </lineage>
</organism>
<gene>
    <name evidence="2" type="ORF">NCTC12151_00973</name>
</gene>
<evidence type="ECO:0000256" key="1">
    <source>
        <dbReference type="SAM" id="SignalP"/>
    </source>
</evidence>
<dbReference type="EMBL" id="LS483470">
    <property type="protein sequence ID" value="SQI37021.1"/>
    <property type="molecule type" value="Genomic_DNA"/>
</dbReference>
<dbReference type="OrthoDB" id="6571855at2"/>
<dbReference type="KEGG" id="lri:NCTC12151_00973"/>
<protein>
    <recommendedName>
        <fullName evidence="4">DKNYY family</fullName>
    </recommendedName>
</protein>
<evidence type="ECO:0000313" key="2">
    <source>
        <dbReference type="EMBL" id="SQI37021.1"/>
    </source>
</evidence>
<evidence type="ECO:0008006" key="4">
    <source>
        <dbReference type="Google" id="ProtNLM"/>
    </source>
</evidence>
<keyword evidence="3" id="KW-1185">Reference proteome</keyword>